<evidence type="ECO:0000256" key="3">
    <source>
        <dbReference type="ARBA" id="ARBA00022645"/>
    </source>
</evidence>
<evidence type="ECO:0000256" key="4">
    <source>
        <dbReference type="ARBA" id="ARBA00022670"/>
    </source>
</evidence>
<feature type="active site" description="Proton donor/acceptor" evidence="11">
    <location>
        <position position="401"/>
    </location>
</feature>
<comment type="similarity">
    <text evidence="2 11">Belongs to the peptidase M14 family.</text>
</comment>
<evidence type="ECO:0000256" key="7">
    <source>
        <dbReference type="ARBA" id="ARBA00022801"/>
    </source>
</evidence>
<dbReference type="GO" id="GO:0004181">
    <property type="term" value="F:metallocarboxypeptidase activity"/>
    <property type="evidence" value="ECO:0007669"/>
    <property type="project" value="InterPro"/>
</dbReference>
<dbReference type="PRINTS" id="PR00765">
    <property type="entry name" value="CRBOXYPTASEA"/>
</dbReference>
<dbReference type="Gene3D" id="3.30.70.340">
    <property type="entry name" value="Metallocarboxypeptidase-like"/>
    <property type="match status" value="1"/>
</dbReference>
<feature type="domain" description="Peptidase M14" evidence="12">
    <location>
        <begin position="142"/>
        <end position="438"/>
    </location>
</feature>
<dbReference type="InterPro" id="IPR036990">
    <property type="entry name" value="M14A-like_propep"/>
</dbReference>
<dbReference type="GO" id="GO:0005615">
    <property type="term" value="C:extracellular space"/>
    <property type="evidence" value="ECO:0007669"/>
    <property type="project" value="TreeGrafter"/>
</dbReference>
<evidence type="ECO:0000256" key="6">
    <source>
        <dbReference type="ARBA" id="ARBA00022729"/>
    </source>
</evidence>
<dbReference type="EMBL" id="AP029264">
    <property type="protein sequence ID" value="BFF93887.1"/>
    <property type="molecule type" value="Genomic_DNA"/>
</dbReference>
<evidence type="ECO:0000256" key="9">
    <source>
        <dbReference type="ARBA" id="ARBA00023049"/>
    </source>
</evidence>
<evidence type="ECO:0000256" key="10">
    <source>
        <dbReference type="ARBA" id="ARBA00023157"/>
    </source>
</evidence>
<evidence type="ECO:0000256" key="11">
    <source>
        <dbReference type="PROSITE-ProRule" id="PRU01379"/>
    </source>
</evidence>
<evidence type="ECO:0000256" key="5">
    <source>
        <dbReference type="ARBA" id="ARBA00022723"/>
    </source>
</evidence>
<gene>
    <name evidence="13" type="ORF">DMAD_11642</name>
</gene>
<keyword evidence="9" id="KW-0482">Metalloprotease</keyword>
<dbReference type="SUPFAM" id="SSF54897">
    <property type="entry name" value="Protease propeptides/inhibitors"/>
    <property type="match status" value="1"/>
</dbReference>
<dbReference type="PROSITE" id="PS00133">
    <property type="entry name" value="CARBOXYPEPT_ZN_2"/>
    <property type="match status" value="1"/>
</dbReference>
<dbReference type="AlphaFoldDB" id="A0AAU9FDY3"/>
<dbReference type="SMART" id="SM00631">
    <property type="entry name" value="Zn_pept"/>
    <property type="match status" value="1"/>
</dbReference>
<evidence type="ECO:0000259" key="12">
    <source>
        <dbReference type="PROSITE" id="PS52035"/>
    </source>
</evidence>
<keyword evidence="7" id="KW-0378">Hydrolase</keyword>
<proteinExistence type="inferred from homology"/>
<protein>
    <submittedName>
        <fullName evidence="13">Zinc carboxypeptidase</fullName>
    </submittedName>
</protein>
<dbReference type="Pfam" id="PF00246">
    <property type="entry name" value="Peptidase_M14"/>
    <property type="match status" value="1"/>
</dbReference>
<dbReference type="PROSITE" id="PS52035">
    <property type="entry name" value="PEPTIDASE_M14"/>
    <property type="match status" value="1"/>
</dbReference>
<reference evidence="13 14" key="1">
    <citation type="submission" date="2024-02" db="EMBL/GenBank/DDBJ databases">
        <title>A chromosome-level genome assembly of Drosophila madeirensis, a fruit fly species endemic to Madeira island.</title>
        <authorList>
            <person name="Tomihara K."/>
            <person name="Llopart A."/>
            <person name="Yamamoto D."/>
        </authorList>
    </citation>
    <scope>NUCLEOTIDE SEQUENCE [LARGE SCALE GENOMIC DNA]</scope>
    <source>
        <strain evidence="13 14">RF1</strain>
    </source>
</reference>
<keyword evidence="10" id="KW-1015">Disulfide bond</keyword>
<keyword evidence="5" id="KW-0479">Metal-binding</keyword>
<dbReference type="Pfam" id="PF02244">
    <property type="entry name" value="Propep_M14"/>
    <property type="match status" value="1"/>
</dbReference>
<keyword evidence="14" id="KW-1185">Reference proteome</keyword>
<organism evidence="13 14">
    <name type="scientific">Drosophila madeirensis</name>
    <name type="common">Fruit fly</name>
    <dbReference type="NCBI Taxonomy" id="30013"/>
    <lineage>
        <taxon>Eukaryota</taxon>
        <taxon>Metazoa</taxon>
        <taxon>Ecdysozoa</taxon>
        <taxon>Arthropoda</taxon>
        <taxon>Hexapoda</taxon>
        <taxon>Insecta</taxon>
        <taxon>Pterygota</taxon>
        <taxon>Neoptera</taxon>
        <taxon>Endopterygota</taxon>
        <taxon>Diptera</taxon>
        <taxon>Brachycera</taxon>
        <taxon>Muscomorpha</taxon>
        <taxon>Ephydroidea</taxon>
        <taxon>Drosophilidae</taxon>
        <taxon>Drosophila</taxon>
        <taxon>Sophophora</taxon>
    </lineage>
</organism>
<evidence type="ECO:0000256" key="2">
    <source>
        <dbReference type="ARBA" id="ARBA00005988"/>
    </source>
</evidence>
<evidence type="ECO:0000256" key="1">
    <source>
        <dbReference type="ARBA" id="ARBA00001947"/>
    </source>
</evidence>
<dbReference type="Gene3D" id="3.40.630.10">
    <property type="entry name" value="Zn peptidases"/>
    <property type="match status" value="1"/>
</dbReference>
<evidence type="ECO:0000256" key="8">
    <source>
        <dbReference type="ARBA" id="ARBA00022833"/>
    </source>
</evidence>
<keyword evidence="4" id="KW-0645">Protease</keyword>
<dbReference type="FunFam" id="3.40.630.10:FF:000001">
    <property type="entry name" value="Carboxypeptidase B"/>
    <property type="match status" value="1"/>
</dbReference>
<dbReference type="CDD" id="cd03860">
    <property type="entry name" value="M14_CP_A-B_like"/>
    <property type="match status" value="1"/>
</dbReference>
<dbReference type="Proteomes" id="UP001500889">
    <property type="component" value="Chromosome U"/>
</dbReference>
<evidence type="ECO:0000313" key="13">
    <source>
        <dbReference type="EMBL" id="BFF93887.1"/>
    </source>
</evidence>
<dbReference type="PANTHER" id="PTHR11705:SF156">
    <property type="entry name" value="RH39904P-RELATED"/>
    <property type="match status" value="1"/>
</dbReference>
<evidence type="ECO:0000313" key="14">
    <source>
        <dbReference type="Proteomes" id="UP001500889"/>
    </source>
</evidence>
<keyword evidence="6" id="KW-0732">Signal</keyword>
<sequence>MQNTPQRGSIKALVRGHSTISARMKVLPVSLSLVSLVALCLGERLTFTDHRVYRLEPKTEAQLEGLRPLEATNERVIFLNELHLGAFNVLISPSYNEEFLQLLQRLKLAPELLDANAQESLSLDIEPVSDANRRSDDYSWTEYHELNDTHRWMQQLVEKNQGIVTTFVAGRSYEGRELLGLRISHSAGVERQAIFLEAGMHAREWISPATATYFANQLLSSQQPEIQSLARSYVWYILPHANPDGYVYTHSTNRLWRKTRSPQEKNCMGSDPNRNWGFHWREVGASDEPCSESYAGPKAFSEPETESLSQYLMSLPEPVFMYVSLHSFSQLLLYPYGHTSALPENHRQLERIFSAALGGMKRRFGTRYTGGNVYDAIYPAAGSSMDWAYGVLKTKYSFTYELRPSGYSFWTGFRLPASQIIPTGQETTDSLVEMIKAAASIEGYELQ</sequence>
<keyword evidence="8" id="KW-0862">Zinc</keyword>
<dbReference type="PANTHER" id="PTHR11705">
    <property type="entry name" value="PROTEASE FAMILY M14 CARBOXYPEPTIDASE A,B"/>
    <property type="match status" value="1"/>
</dbReference>
<dbReference type="GO" id="GO:0006508">
    <property type="term" value="P:proteolysis"/>
    <property type="evidence" value="ECO:0007669"/>
    <property type="project" value="UniProtKB-KW"/>
</dbReference>
<name>A0AAU9FDY3_DROMD</name>
<dbReference type="SUPFAM" id="SSF53187">
    <property type="entry name" value="Zn-dependent exopeptidases"/>
    <property type="match status" value="1"/>
</dbReference>
<dbReference type="GO" id="GO:0008270">
    <property type="term" value="F:zinc ion binding"/>
    <property type="evidence" value="ECO:0007669"/>
    <property type="project" value="InterPro"/>
</dbReference>
<accession>A0AAU9FDY3</accession>
<comment type="cofactor">
    <cofactor evidence="1">
        <name>Zn(2+)</name>
        <dbReference type="ChEBI" id="CHEBI:29105"/>
    </cofactor>
</comment>
<dbReference type="InterPro" id="IPR000834">
    <property type="entry name" value="Peptidase_M14"/>
</dbReference>
<keyword evidence="3 13" id="KW-0121">Carboxypeptidase</keyword>
<dbReference type="InterPro" id="IPR057247">
    <property type="entry name" value="CARBOXYPEPT_ZN_2"/>
</dbReference>
<dbReference type="InterPro" id="IPR003146">
    <property type="entry name" value="M14A_act_pep"/>
</dbReference>